<evidence type="ECO:0000256" key="4">
    <source>
        <dbReference type="ARBA" id="ARBA00022692"/>
    </source>
</evidence>
<keyword evidence="12" id="KW-0479">Metal-binding</keyword>
<feature type="transmembrane region" description="Helical" evidence="12">
    <location>
        <begin position="97"/>
        <end position="121"/>
    </location>
</feature>
<organism evidence="13 14">
    <name type="scientific">Parasphingorhabdus litoris</name>
    <dbReference type="NCBI Taxonomy" id="394733"/>
    <lineage>
        <taxon>Bacteria</taxon>
        <taxon>Pseudomonadati</taxon>
        <taxon>Pseudomonadota</taxon>
        <taxon>Alphaproteobacteria</taxon>
        <taxon>Sphingomonadales</taxon>
        <taxon>Sphingomonadaceae</taxon>
        <taxon>Parasphingorhabdus</taxon>
    </lineage>
</organism>
<protein>
    <recommendedName>
        <fullName evidence="12">Fluoride-specific ion channel FluC</fullName>
    </recommendedName>
</protein>
<evidence type="ECO:0000256" key="12">
    <source>
        <dbReference type="HAMAP-Rule" id="MF_00454"/>
    </source>
</evidence>
<dbReference type="PANTHER" id="PTHR28259">
    <property type="entry name" value="FLUORIDE EXPORT PROTEIN 1-RELATED"/>
    <property type="match status" value="1"/>
</dbReference>
<feature type="binding site" evidence="12">
    <location>
        <position position="78"/>
    </location>
    <ligand>
        <name>Na(+)</name>
        <dbReference type="ChEBI" id="CHEBI:29101"/>
        <note>structural</note>
    </ligand>
</feature>
<feature type="binding site" evidence="12">
    <location>
        <position position="75"/>
    </location>
    <ligand>
        <name>Na(+)</name>
        <dbReference type="ChEBI" id="CHEBI:29101"/>
        <note>structural</note>
    </ligand>
</feature>
<evidence type="ECO:0000256" key="2">
    <source>
        <dbReference type="ARBA" id="ARBA00022475"/>
    </source>
</evidence>
<evidence type="ECO:0000256" key="11">
    <source>
        <dbReference type="ARBA" id="ARBA00035585"/>
    </source>
</evidence>
<keyword evidence="8 12" id="KW-0472">Membrane</keyword>
<gene>
    <name evidence="12 13" type="primary">crcB</name>
    <name evidence="12" type="synonym">fluC</name>
    <name evidence="13" type="ORF">GCM10009096_14030</name>
</gene>
<dbReference type="EMBL" id="BAAAEM010000002">
    <property type="protein sequence ID" value="GAA0473828.1"/>
    <property type="molecule type" value="Genomic_DNA"/>
</dbReference>
<evidence type="ECO:0000256" key="7">
    <source>
        <dbReference type="ARBA" id="ARBA00023065"/>
    </source>
</evidence>
<keyword evidence="4 12" id="KW-0812">Transmembrane</keyword>
<evidence type="ECO:0000256" key="3">
    <source>
        <dbReference type="ARBA" id="ARBA00022519"/>
    </source>
</evidence>
<evidence type="ECO:0000256" key="9">
    <source>
        <dbReference type="ARBA" id="ARBA00023303"/>
    </source>
</evidence>
<reference evidence="13 14" key="1">
    <citation type="journal article" date="2019" name="Int. J. Syst. Evol. Microbiol.">
        <title>The Global Catalogue of Microorganisms (GCM) 10K type strain sequencing project: providing services to taxonomists for standard genome sequencing and annotation.</title>
        <authorList>
            <consortium name="The Broad Institute Genomics Platform"/>
            <consortium name="The Broad Institute Genome Sequencing Center for Infectious Disease"/>
            <person name="Wu L."/>
            <person name="Ma J."/>
        </authorList>
    </citation>
    <scope>NUCLEOTIDE SEQUENCE [LARGE SCALE GENOMIC DNA]</scope>
    <source>
        <strain evidence="13 14">JCM 14162</strain>
    </source>
</reference>
<comment type="activity regulation">
    <text evidence="12">Na(+) is not transported, but it plays an essential structural role and its presence is essential for fluoride channel function.</text>
</comment>
<keyword evidence="12" id="KW-0813">Transport</keyword>
<sequence>MNATLLVMAGGAVGAAARYNLGRLVFHWGGTGLPYATLIANLLGGLLMGVLAGLLARSDFVDEPWRLLLGVGLLGGFTTFSAFSLEVLNMIERGNWGIAFGYALLSVVGSVLALFAGLMAVRAVA</sequence>
<comment type="caution">
    <text evidence="13">The sequence shown here is derived from an EMBL/GenBank/DDBJ whole genome shotgun (WGS) entry which is preliminary data.</text>
</comment>
<evidence type="ECO:0000256" key="5">
    <source>
        <dbReference type="ARBA" id="ARBA00022989"/>
    </source>
</evidence>
<keyword evidence="6 12" id="KW-0915">Sodium</keyword>
<dbReference type="Pfam" id="PF02537">
    <property type="entry name" value="CRCB"/>
    <property type="match status" value="1"/>
</dbReference>
<keyword evidence="5 12" id="KW-1133">Transmembrane helix</keyword>
<comment type="catalytic activity">
    <reaction evidence="11">
        <text>fluoride(in) = fluoride(out)</text>
        <dbReference type="Rhea" id="RHEA:76159"/>
        <dbReference type="ChEBI" id="CHEBI:17051"/>
    </reaction>
    <physiologicalReaction direction="left-to-right" evidence="11">
        <dbReference type="Rhea" id="RHEA:76160"/>
    </physiologicalReaction>
</comment>
<evidence type="ECO:0000256" key="10">
    <source>
        <dbReference type="ARBA" id="ARBA00035120"/>
    </source>
</evidence>
<proteinExistence type="inferred from homology"/>
<dbReference type="NCBIfam" id="TIGR00494">
    <property type="entry name" value="crcB"/>
    <property type="match status" value="1"/>
</dbReference>
<dbReference type="PANTHER" id="PTHR28259:SF1">
    <property type="entry name" value="FLUORIDE EXPORT PROTEIN 1-RELATED"/>
    <property type="match status" value="1"/>
</dbReference>
<dbReference type="HAMAP" id="MF_00454">
    <property type="entry name" value="FluC"/>
    <property type="match status" value="1"/>
</dbReference>
<dbReference type="Proteomes" id="UP001500713">
    <property type="component" value="Unassembled WGS sequence"/>
</dbReference>
<comment type="function">
    <text evidence="12">Fluoride-specific ion channel. Important for reducing fluoride concentration in the cell, thus reducing its toxicity.</text>
</comment>
<keyword evidence="3" id="KW-0997">Cell inner membrane</keyword>
<name>A0ABN1ADJ0_9SPHN</name>
<evidence type="ECO:0000256" key="6">
    <source>
        <dbReference type="ARBA" id="ARBA00023053"/>
    </source>
</evidence>
<keyword evidence="14" id="KW-1185">Reference proteome</keyword>
<evidence type="ECO:0000313" key="13">
    <source>
        <dbReference type="EMBL" id="GAA0473828.1"/>
    </source>
</evidence>
<comment type="subcellular location">
    <subcellularLocation>
        <location evidence="1 12">Cell membrane</location>
        <topology evidence="1 12">Multi-pass membrane protein</topology>
    </subcellularLocation>
</comment>
<feature type="transmembrane region" description="Helical" evidence="12">
    <location>
        <begin position="33"/>
        <end position="55"/>
    </location>
</feature>
<evidence type="ECO:0000256" key="1">
    <source>
        <dbReference type="ARBA" id="ARBA00004651"/>
    </source>
</evidence>
<feature type="transmembrane region" description="Helical" evidence="12">
    <location>
        <begin position="67"/>
        <end position="85"/>
    </location>
</feature>
<accession>A0ABN1ADJ0</accession>
<evidence type="ECO:0000256" key="8">
    <source>
        <dbReference type="ARBA" id="ARBA00023136"/>
    </source>
</evidence>
<keyword evidence="9 12" id="KW-0407">Ion channel</keyword>
<keyword evidence="2 12" id="KW-1003">Cell membrane</keyword>
<comment type="similarity">
    <text evidence="10 12">Belongs to the fluoride channel Fluc/FEX (TC 1.A.43) family.</text>
</comment>
<dbReference type="InterPro" id="IPR003691">
    <property type="entry name" value="FluC"/>
</dbReference>
<evidence type="ECO:0000313" key="14">
    <source>
        <dbReference type="Proteomes" id="UP001500713"/>
    </source>
</evidence>
<dbReference type="NCBIfam" id="NF010791">
    <property type="entry name" value="PRK14195.1"/>
    <property type="match status" value="1"/>
</dbReference>
<keyword evidence="7 12" id="KW-0406">Ion transport</keyword>
<dbReference type="RefSeq" id="WP_229956073.1">
    <property type="nucleotide sequence ID" value="NZ_BAAAEM010000002.1"/>
</dbReference>